<evidence type="ECO:0000256" key="1">
    <source>
        <dbReference type="SAM" id="SignalP"/>
    </source>
</evidence>
<dbReference type="RefSeq" id="WP_227307480.1">
    <property type="nucleotide sequence ID" value="NZ_JAESVA010000003.1"/>
</dbReference>
<name>A0A964E3N2_9PROT</name>
<dbReference type="GO" id="GO:0016020">
    <property type="term" value="C:membrane"/>
    <property type="evidence" value="ECO:0007669"/>
    <property type="project" value="InterPro"/>
</dbReference>
<dbReference type="InterPro" id="IPR023614">
    <property type="entry name" value="Porin_dom_sf"/>
</dbReference>
<keyword evidence="1" id="KW-0732">Signal</keyword>
<reference evidence="3 4" key="1">
    <citation type="journal article" date="2021" name="Microorganisms">
        <title>Acidisoma silvae sp. nov. and Acidisomacellulosilytica sp. nov., Two Acidophilic Bacteria Isolated from Decaying Wood, Hydrolyzing Cellulose and Producing Poly-3-hydroxybutyrate.</title>
        <authorList>
            <person name="Mieszkin S."/>
            <person name="Pouder E."/>
            <person name="Uroz S."/>
            <person name="Simon-Colin C."/>
            <person name="Alain K."/>
        </authorList>
    </citation>
    <scope>NUCLEOTIDE SEQUENCE [LARGE SCALE GENOMIC DNA]</scope>
    <source>
        <strain evidence="3 4">HW T5.17</strain>
    </source>
</reference>
<keyword evidence="4" id="KW-1185">Reference proteome</keyword>
<dbReference type="Proteomes" id="UP000721844">
    <property type="component" value="Unassembled WGS sequence"/>
</dbReference>
<dbReference type="SUPFAM" id="SSF56935">
    <property type="entry name" value="Porins"/>
    <property type="match status" value="1"/>
</dbReference>
<evidence type="ECO:0000313" key="3">
    <source>
        <dbReference type="EMBL" id="MCB8880830.1"/>
    </source>
</evidence>
<protein>
    <submittedName>
        <fullName evidence="3">Porin</fullName>
    </submittedName>
</protein>
<proteinExistence type="predicted"/>
<feature type="signal peptide" evidence="1">
    <location>
        <begin position="1"/>
        <end position="24"/>
    </location>
</feature>
<evidence type="ECO:0000313" key="4">
    <source>
        <dbReference type="Proteomes" id="UP000721844"/>
    </source>
</evidence>
<accession>A0A964E3N2</accession>
<sequence length="414" mass="43371">MRQFLLAGAATLTAAIGLAGAAQAQVSSPDFTKTISPGSIVVRLDGRVSQFYGVNGFTGQSTGGTKYSGSGLGGYFRIYPGFDGVAANGLQYGAQAEIRENTETSAAAGASTETLYVLRDFGYLALPQLGLVRFGQQEGALYLNDAGRFESGKEAFDDGGWNGDIQNFFVNSSARPIYAWTWSNSTRTTDKIDYVTPSFSGLSFALSFEPNQTGENFSPAVTSSTTATDLRRNTFEVGATYKAKFDGVGLIVDGGYMNAGAVGYTGTAKAGLPYQGLSVGSAGATLSYAGFTVGGNTKFGNMNGQFEPNYAGGANAVGWLAGGLYTTGQLTVGASYFNYKSQGDYSSPTTEGQRDETGLSAGATYVLVPGVKLFASYLYGTRWQGGYNFVSGAAGSANNKMQAQVFALGTWLYW</sequence>
<feature type="chain" id="PRO_5037052151" evidence="1">
    <location>
        <begin position="25"/>
        <end position="414"/>
    </location>
</feature>
<organism evidence="3 4">
    <name type="scientific">Acidisoma cellulosilyticum</name>
    <dbReference type="NCBI Taxonomy" id="2802395"/>
    <lineage>
        <taxon>Bacteria</taxon>
        <taxon>Pseudomonadati</taxon>
        <taxon>Pseudomonadota</taxon>
        <taxon>Alphaproteobacteria</taxon>
        <taxon>Acetobacterales</taxon>
        <taxon>Acidocellaceae</taxon>
        <taxon>Acidisoma</taxon>
    </lineage>
</organism>
<dbReference type="GO" id="GO:0015288">
    <property type="term" value="F:porin activity"/>
    <property type="evidence" value="ECO:0007669"/>
    <property type="project" value="InterPro"/>
</dbReference>
<dbReference type="Gene3D" id="2.40.160.10">
    <property type="entry name" value="Porin"/>
    <property type="match status" value="1"/>
</dbReference>
<feature type="domain" description="Porin" evidence="2">
    <location>
        <begin position="12"/>
        <end position="379"/>
    </location>
</feature>
<dbReference type="InterPro" id="IPR033900">
    <property type="entry name" value="Gram_neg_porin_domain"/>
</dbReference>
<evidence type="ECO:0000259" key="2">
    <source>
        <dbReference type="Pfam" id="PF13609"/>
    </source>
</evidence>
<dbReference type="EMBL" id="JAESVA010000003">
    <property type="protein sequence ID" value="MCB8880830.1"/>
    <property type="molecule type" value="Genomic_DNA"/>
</dbReference>
<dbReference type="AlphaFoldDB" id="A0A964E3N2"/>
<dbReference type="Pfam" id="PF13609">
    <property type="entry name" value="Porin_4"/>
    <property type="match status" value="1"/>
</dbReference>
<comment type="caution">
    <text evidence="3">The sequence shown here is derived from an EMBL/GenBank/DDBJ whole genome shotgun (WGS) entry which is preliminary data.</text>
</comment>
<gene>
    <name evidence="3" type="ORF">ACELLULO517_11345</name>
</gene>